<dbReference type="InterPro" id="IPR036026">
    <property type="entry name" value="Seven-hairpin_glycosidases"/>
</dbReference>
<dbReference type="GO" id="GO:0036503">
    <property type="term" value="P:ERAD pathway"/>
    <property type="evidence" value="ECO:0007669"/>
    <property type="project" value="UniProtKB-ARBA"/>
</dbReference>
<dbReference type="InterPro" id="IPR001382">
    <property type="entry name" value="Glyco_hydro_47"/>
</dbReference>
<comment type="similarity">
    <text evidence="3 7">Belongs to the glycosyl hydrolase 47 family.</text>
</comment>
<evidence type="ECO:0000256" key="7">
    <source>
        <dbReference type="RuleBase" id="RU361193"/>
    </source>
</evidence>
<comment type="pathway">
    <text evidence="2">Protein modification; protein glycosylation.</text>
</comment>
<accession>A0A1G4IQT8</accession>
<keyword evidence="7" id="KW-0326">Glycosidase</keyword>
<keyword evidence="5 6" id="KW-1015">Disulfide bond</keyword>
<dbReference type="EC" id="3.2.1.-" evidence="7"/>
<evidence type="ECO:0000256" key="3">
    <source>
        <dbReference type="ARBA" id="ARBA00007658"/>
    </source>
</evidence>
<dbReference type="GO" id="GO:0005975">
    <property type="term" value="P:carbohydrate metabolic process"/>
    <property type="evidence" value="ECO:0007669"/>
    <property type="project" value="InterPro"/>
</dbReference>
<evidence type="ECO:0000313" key="9">
    <source>
        <dbReference type="Proteomes" id="UP000191144"/>
    </source>
</evidence>
<dbReference type="PANTHER" id="PTHR11742">
    <property type="entry name" value="MANNOSYL-OLIGOSACCHARIDE ALPHA-1,2-MANNOSIDASE-RELATED"/>
    <property type="match status" value="1"/>
</dbReference>
<dbReference type="GO" id="GO:0005783">
    <property type="term" value="C:endoplasmic reticulum"/>
    <property type="evidence" value="ECO:0007669"/>
    <property type="project" value="TreeGrafter"/>
</dbReference>
<dbReference type="AlphaFoldDB" id="A0A1G4IQT8"/>
<feature type="disulfide bond" evidence="6">
    <location>
        <begin position="513"/>
        <end position="542"/>
    </location>
</feature>
<organism evidence="8 9">
    <name type="scientific">Lachancea meyersii CBS 8951</name>
    <dbReference type="NCBI Taxonomy" id="1266667"/>
    <lineage>
        <taxon>Eukaryota</taxon>
        <taxon>Fungi</taxon>
        <taxon>Dikarya</taxon>
        <taxon>Ascomycota</taxon>
        <taxon>Saccharomycotina</taxon>
        <taxon>Saccharomycetes</taxon>
        <taxon>Saccharomycetales</taxon>
        <taxon>Saccharomycetaceae</taxon>
        <taxon>Lachancea</taxon>
    </lineage>
</organism>
<evidence type="ECO:0000256" key="5">
    <source>
        <dbReference type="ARBA" id="ARBA00023157"/>
    </source>
</evidence>
<keyword evidence="9" id="KW-1185">Reference proteome</keyword>
<dbReference type="Gene3D" id="1.50.10.10">
    <property type="match status" value="1"/>
</dbReference>
<comment type="cofactor">
    <cofactor evidence="1">
        <name>Ca(2+)</name>
        <dbReference type="ChEBI" id="CHEBI:29108"/>
    </cofactor>
</comment>
<reference evidence="9" key="1">
    <citation type="submission" date="2016-03" db="EMBL/GenBank/DDBJ databases">
        <authorList>
            <person name="Devillers Hugo."/>
        </authorList>
    </citation>
    <scope>NUCLEOTIDE SEQUENCE [LARGE SCALE GENOMIC DNA]</scope>
</reference>
<dbReference type="Proteomes" id="UP000191144">
    <property type="component" value="Chromosome A"/>
</dbReference>
<evidence type="ECO:0000256" key="1">
    <source>
        <dbReference type="ARBA" id="ARBA00001913"/>
    </source>
</evidence>
<keyword evidence="4 7" id="KW-0378">Hydrolase</keyword>
<evidence type="ECO:0000256" key="4">
    <source>
        <dbReference type="ARBA" id="ARBA00022801"/>
    </source>
</evidence>
<protein>
    <recommendedName>
        <fullName evidence="7">alpha-1,2-Mannosidase</fullName>
        <ecNumber evidence="7">3.2.1.-</ecNumber>
    </recommendedName>
</protein>
<evidence type="ECO:0000256" key="6">
    <source>
        <dbReference type="PIRSR" id="PIRSR601382-3"/>
    </source>
</evidence>
<dbReference type="EMBL" id="LT598483">
    <property type="protein sequence ID" value="SCU79073.1"/>
    <property type="molecule type" value="Genomic_DNA"/>
</dbReference>
<dbReference type="InterPro" id="IPR050749">
    <property type="entry name" value="Glycosyl_Hydrolase_47"/>
</dbReference>
<evidence type="ECO:0000256" key="2">
    <source>
        <dbReference type="ARBA" id="ARBA00004922"/>
    </source>
</evidence>
<dbReference type="OrthoDB" id="8118055at2759"/>
<evidence type="ECO:0000313" key="8">
    <source>
        <dbReference type="EMBL" id="SCU79073.1"/>
    </source>
</evidence>
<sequence length="775" mass="87402">MKVLISFFRRVRSVLVLCGTVSLLLYYTFQNEVNTLNSFAENESLPQINKQLPVVPDAASVANLDSHGLKPYSNAMLADPDEQLRDPKKLLEKNRYFPLMHKQKDVLSIYSELELDEQSDLAAFKPQYAARYASSFKNPLAAHKIAKTLPRLQSVEFSESGGSKAMEEMASAVSDQFMASWKAYSHLALGSDVLRPLSKNPASNGLSWATTMLESLDMLYMLNQTEEISRVLTFISAMDFTQSKELLIDVPQSTKRILGALISAYELSDYQETILLAKATDLADLLMSAFNTPNRIPLLHFPWSSKLNNRFPFQDSNIGELGSLSSEFLRLSQLKKDDQYVKAVEHIYETAFKSLGQFDIDYLLPTNVDATGCLLIPKERLEHGEHVKTNVMKSIMDGKYVHCLQTEKFRPVAGPKSLFSAHNTSLPFYSNMVKFYQLLNGADTTTDLQLSKFMVNSFDRIRQLMVFTPALPNPDQEELSFVNSLSSVSYHDAQQNEHVVKISPDYTMHHSSCSLASSFALMGKLLDDDRYLNEAKAITRGCAHMHKLVGGMPESAHVSSCVQRPCDFDNPDEKYHRLKADQQAPAAGIKLENDNNKEVQSSERPSKIYFFEDEELTDPVRHTSSWSTKTNLPRFIDGSNPRYDLSAETIESVFYLYRITGDDIWRQIGRELWESTLRAVNQPAAKGVGQISALENVFTGERLDTLPADWFSRNLKFFYLLFQDPQHYSLDDYIFTCGGHLLRKPSAPPAQANAESGIPLSSLLEKFNMEASSHS</sequence>
<dbReference type="GO" id="GO:0005509">
    <property type="term" value="F:calcium ion binding"/>
    <property type="evidence" value="ECO:0007669"/>
    <property type="project" value="InterPro"/>
</dbReference>
<dbReference type="GO" id="GO:0004571">
    <property type="term" value="F:mannosyl-oligosaccharide 1,2-alpha-mannosidase activity"/>
    <property type="evidence" value="ECO:0007669"/>
    <property type="project" value="InterPro"/>
</dbReference>
<dbReference type="InterPro" id="IPR012341">
    <property type="entry name" value="6hp_glycosidase-like_sf"/>
</dbReference>
<dbReference type="Pfam" id="PF01532">
    <property type="entry name" value="Glyco_hydro_47"/>
    <property type="match status" value="1"/>
</dbReference>
<dbReference type="PANTHER" id="PTHR11742:SF103">
    <property type="entry name" value="ENDOPLASMIC RETICULUM MANNOSIDASE MNL2-RELATED"/>
    <property type="match status" value="1"/>
</dbReference>
<dbReference type="PRINTS" id="PR00747">
    <property type="entry name" value="GLYHDRLASE47"/>
</dbReference>
<name>A0A1G4IQT8_9SACH</name>
<gene>
    <name evidence="8" type="ORF">LAME_0A07096G</name>
</gene>
<proteinExistence type="inferred from homology"/>
<dbReference type="SUPFAM" id="SSF48225">
    <property type="entry name" value="Seven-hairpin glycosidases"/>
    <property type="match status" value="1"/>
</dbReference>
<dbReference type="GO" id="GO:0016020">
    <property type="term" value="C:membrane"/>
    <property type="evidence" value="ECO:0007669"/>
    <property type="project" value="InterPro"/>
</dbReference>